<dbReference type="GO" id="GO:0016192">
    <property type="term" value="P:vesicle-mediated transport"/>
    <property type="evidence" value="ECO:0007669"/>
    <property type="project" value="InterPro"/>
</dbReference>
<feature type="domain" description="Longin" evidence="12">
    <location>
        <begin position="1"/>
        <end position="83"/>
    </location>
</feature>
<dbReference type="Proteomes" id="UP000761534">
    <property type="component" value="Unassembled WGS sequence"/>
</dbReference>
<dbReference type="Pfam" id="PF00957">
    <property type="entry name" value="Synaptobrevin"/>
    <property type="match status" value="1"/>
</dbReference>
<evidence type="ECO:0000259" key="12">
    <source>
        <dbReference type="PROSITE" id="PS50859"/>
    </source>
</evidence>
<dbReference type="PROSITE" id="PS50859">
    <property type="entry name" value="LONGIN"/>
    <property type="match status" value="1"/>
</dbReference>
<gene>
    <name evidence="14" type="ORF">TRICI_000041</name>
</gene>
<sequence length="181" mass="21146">MILERLDPQEDRKQSFMHQNKTVHCMSRGGIAYISVCEGDVERRVPFMYLIRLEKETKELLGNGRTIKNLDKGDLKQSMNRLIQEVESGKNETAELDKEIEQVRNIMVENVERLLERGERINLLVSKTDRMNNNSLQFRRRTVAVRRSFWWKNVKLLVLLIVVCIIVAYFTTGKFSGSESP</sequence>
<dbReference type="PANTHER" id="PTHR21136">
    <property type="entry name" value="SNARE PROTEINS"/>
    <property type="match status" value="1"/>
</dbReference>
<reference evidence="14" key="1">
    <citation type="journal article" date="2019" name="G3 (Bethesda)">
        <title>Genome Assemblies of Two Rare Opportunistic Yeast Pathogens: Diutina rugosa (syn. Candida rugosa) and Trichomonascus ciferrii (syn. Candida ciferrii).</title>
        <authorList>
            <person name="Mixao V."/>
            <person name="Saus E."/>
            <person name="Hansen A.P."/>
            <person name="Lass-Florl C."/>
            <person name="Gabaldon T."/>
        </authorList>
    </citation>
    <scope>NUCLEOTIDE SEQUENCE</scope>
    <source>
        <strain evidence="14">CBS 4856</strain>
    </source>
</reference>
<dbReference type="SUPFAM" id="SSF58038">
    <property type="entry name" value="SNARE fusion complex"/>
    <property type="match status" value="1"/>
</dbReference>
<keyword evidence="5 11" id="KW-1133">Transmembrane helix</keyword>
<accession>A0A642VEK3</accession>
<keyword evidence="6 11" id="KW-0472">Membrane</keyword>
<feature type="coiled-coil region" evidence="10">
    <location>
        <begin position="72"/>
        <end position="99"/>
    </location>
</feature>
<dbReference type="GO" id="GO:0012505">
    <property type="term" value="C:endomembrane system"/>
    <property type="evidence" value="ECO:0007669"/>
    <property type="project" value="UniProtKB-SubCell"/>
</dbReference>
<dbReference type="SUPFAM" id="SSF64356">
    <property type="entry name" value="SNARE-like"/>
    <property type="match status" value="1"/>
</dbReference>
<dbReference type="GO" id="GO:0005737">
    <property type="term" value="C:cytoplasm"/>
    <property type="evidence" value="ECO:0007669"/>
    <property type="project" value="UniProtKB-ARBA"/>
</dbReference>
<dbReference type="CDD" id="cd14824">
    <property type="entry name" value="Longin"/>
    <property type="match status" value="1"/>
</dbReference>
<dbReference type="GO" id="GO:0015031">
    <property type="term" value="P:protein transport"/>
    <property type="evidence" value="ECO:0007669"/>
    <property type="project" value="UniProtKB-KW"/>
</dbReference>
<proteinExistence type="inferred from homology"/>
<feature type="domain" description="V-SNARE coiled-coil homology" evidence="13">
    <location>
        <begin position="92"/>
        <end position="152"/>
    </location>
</feature>
<keyword evidence="4" id="KW-0653">Protein transport</keyword>
<comment type="similarity">
    <text evidence="1">Belongs to the synaptobrevin family.</text>
</comment>
<keyword evidence="3 11" id="KW-0812">Transmembrane</keyword>
<evidence type="ECO:0000256" key="3">
    <source>
        <dbReference type="ARBA" id="ARBA00022692"/>
    </source>
</evidence>
<dbReference type="Pfam" id="PF13774">
    <property type="entry name" value="Longin"/>
    <property type="match status" value="1"/>
</dbReference>
<evidence type="ECO:0000259" key="13">
    <source>
        <dbReference type="PROSITE" id="PS50892"/>
    </source>
</evidence>
<keyword evidence="9 10" id="KW-0175">Coiled coil</keyword>
<evidence type="ECO:0000313" key="14">
    <source>
        <dbReference type="EMBL" id="KAA8917803.1"/>
    </source>
</evidence>
<dbReference type="FunFam" id="1.20.5.110:FF:000004">
    <property type="entry name" value="Vesicle-associated membrane protein 7"/>
    <property type="match status" value="1"/>
</dbReference>
<organism evidence="14 15">
    <name type="scientific">Trichomonascus ciferrii</name>
    <dbReference type="NCBI Taxonomy" id="44093"/>
    <lineage>
        <taxon>Eukaryota</taxon>
        <taxon>Fungi</taxon>
        <taxon>Dikarya</taxon>
        <taxon>Ascomycota</taxon>
        <taxon>Saccharomycotina</taxon>
        <taxon>Dipodascomycetes</taxon>
        <taxon>Dipodascales</taxon>
        <taxon>Trichomonascaceae</taxon>
        <taxon>Trichomonascus</taxon>
        <taxon>Trichomonascus ciferrii complex</taxon>
    </lineage>
</organism>
<evidence type="ECO:0000256" key="7">
    <source>
        <dbReference type="ARBA" id="ARBA00026133"/>
    </source>
</evidence>
<evidence type="ECO:0000256" key="5">
    <source>
        <dbReference type="ARBA" id="ARBA00022989"/>
    </source>
</evidence>
<keyword evidence="15" id="KW-1185">Reference proteome</keyword>
<feature type="transmembrane region" description="Helical" evidence="11">
    <location>
        <begin position="149"/>
        <end position="171"/>
    </location>
</feature>
<dbReference type="PROSITE" id="PS50892">
    <property type="entry name" value="V_SNARE"/>
    <property type="match status" value="1"/>
</dbReference>
<evidence type="ECO:0000256" key="4">
    <source>
        <dbReference type="ARBA" id="ARBA00022927"/>
    </source>
</evidence>
<dbReference type="AlphaFoldDB" id="A0A642VEK3"/>
<comment type="subcellular location">
    <subcellularLocation>
        <location evidence="8">Endomembrane system</location>
        <topology evidence="8">Single-pass type IV membrane protein</topology>
    </subcellularLocation>
</comment>
<dbReference type="VEuPathDB" id="FungiDB:TRICI_000041"/>
<dbReference type="EMBL" id="SWFS01000008">
    <property type="protein sequence ID" value="KAA8917803.1"/>
    <property type="molecule type" value="Genomic_DNA"/>
</dbReference>
<dbReference type="InterPro" id="IPR042855">
    <property type="entry name" value="V_SNARE_CC"/>
</dbReference>
<dbReference type="PRINTS" id="PR00219">
    <property type="entry name" value="SYNAPTOBREVN"/>
</dbReference>
<evidence type="ECO:0000256" key="6">
    <source>
        <dbReference type="ARBA" id="ARBA00023136"/>
    </source>
</evidence>
<evidence type="ECO:0000256" key="10">
    <source>
        <dbReference type="SAM" id="Coils"/>
    </source>
</evidence>
<dbReference type="InterPro" id="IPR051097">
    <property type="entry name" value="Synaptobrevin-like_transport"/>
</dbReference>
<dbReference type="InterPro" id="IPR011012">
    <property type="entry name" value="Longin-like_dom_sf"/>
</dbReference>
<comment type="caution">
    <text evidence="14">The sequence shown here is derived from an EMBL/GenBank/DDBJ whole genome shotgun (WGS) entry which is preliminary data.</text>
</comment>
<dbReference type="Gene3D" id="3.30.450.50">
    <property type="entry name" value="Longin domain"/>
    <property type="match status" value="1"/>
</dbReference>
<dbReference type="OrthoDB" id="190375at2759"/>
<name>A0A642VEK3_9ASCO</name>
<dbReference type="PANTHER" id="PTHR21136:SF168">
    <property type="entry name" value="VESICLE-ASSOCIATED MEMBRANE PROTEIN 9"/>
    <property type="match status" value="1"/>
</dbReference>
<evidence type="ECO:0000256" key="8">
    <source>
        <dbReference type="ARBA" id="ARBA00046280"/>
    </source>
</evidence>
<dbReference type="SMART" id="SM01270">
    <property type="entry name" value="Longin"/>
    <property type="match status" value="1"/>
</dbReference>
<keyword evidence="2" id="KW-0813">Transport</keyword>
<evidence type="ECO:0000256" key="9">
    <source>
        <dbReference type="PROSITE-ProRule" id="PRU00290"/>
    </source>
</evidence>
<dbReference type="GO" id="GO:0016020">
    <property type="term" value="C:membrane"/>
    <property type="evidence" value="ECO:0007669"/>
    <property type="project" value="InterPro"/>
</dbReference>
<dbReference type="Gene3D" id="1.20.5.110">
    <property type="match status" value="1"/>
</dbReference>
<evidence type="ECO:0000256" key="11">
    <source>
        <dbReference type="SAM" id="Phobius"/>
    </source>
</evidence>
<evidence type="ECO:0000313" key="15">
    <source>
        <dbReference type="Proteomes" id="UP000761534"/>
    </source>
</evidence>
<dbReference type="InterPro" id="IPR010908">
    <property type="entry name" value="Longin_dom"/>
</dbReference>
<dbReference type="InterPro" id="IPR001388">
    <property type="entry name" value="Synaptobrevin-like"/>
</dbReference>
<evidence type="ECO:0000256" key="2">
    <source>
        <dbReference type="ARBA" id="ARBA00022448"/>
    </source>
</evidence>
<evidence type="ECO:0000256" key="1">
    <source>
        <dbReference type="ARBA" id="ARBA00008025"/>
    </source>
</evidence>
<protein>
    <recommendedName>
        <fullName evidence="7">Synaptobrevin homolog YKT6</fullName>
    </recommendedName>
</protein>